<dbReference type="RefSeq" id="XP_018383768.1">
    <property type="nucleotide sequence ID" value="XM_018530747.1"/>
</dbReference>
<keyword evidence="2" id="KW-1185">Reference proteome</keyword>
<proteinExistence type="predicted"/>
<organism evidence="1 2">
    <name type="scientific">Alternaria alternata</name>
    <name type="common">Alternaria rot fungus</name>
    <name type="synonym">Torula alternata</name>
    <dbReference type="NCBI Taxonomy" id="5599"/>
    <lineage>
        <taxon>Eukaryota</taxon>
        <taxon>Fungi</taxon>
        <taxon>Dikarya</taxon>
        <taxon>Ascomycota</taxon>
        <taxon>Pezizomycotina</taxon>
        <taxon>Dothideomycetes</taxon>
        <taxon>Pleosporomycetidae</taxon>
        <taxon>Pleosporales</taxon>
        <taxon>Pleosporineae</taxon>
        <taxon>Pleosporaceae</taxon>
        <taxon>Alternaria</taxon>
        <taxon>Alternaria sect. Alternaria</taxon>
        <taxon>Alternaria alternata complex</taxon>
    </lineage>
</organism>
<dbReference type="VEuPathDB" id="FungiDB:CC77DRAFT_229495"/>
<sequence>MRILLRSHDFQLPFGTVIGSRASVIVHRSDVRSAIDPPCVPRCWVGVGSRVWIVAWAWRLVGCLQRICRNALISNANKVVGNCTIMFTMTSFWNYIIDASLSTRTLRSSEKLAGCRQLTYPRGREVGNFHGQATAPSFLCGRLLNGLFVMGFRQKRAEMFVKYLQVSELLWRRQNDETLVCAVFTLSPLTGFRNCLHNKSVCTMDYLRLKMRG</sequence>
<evidence type="ECO:0000313" key="1">
    <source>
        <dbReference type="EMBL" id="OAG18347.1"/>
    </source>
</evidence>
<dbReference type="EMBL" id="KV441484">
    <property type="protein sequence ID" value="OAG18347.1"/>
    <property type="molecule type" value="Genomic_DNA"/>
</dbReference>
<protein>
    <submittedName>
        <fullName evidence="1">Uncharacterized protein</fullName>
    </submittedName>
</protein>
<evidence type="ECO:0000313" key="2">
    <source>
        <dbReference type="Proteomes" id="UP000077248"/>
    </source>
</evidence>
<accession>A0A177DGD8</accession>
<gene>
    <name evidence="1" type="ORF">CC77DRAFT_229495</name>
</gene>
<dbReference type="AlphaFoldDB" id="A0A177DGD8"/>
<name>A0A177DGD8_ALTAL</name>
<dbReference type="GeneID" id="29116341"/>
<reference evidence="1 2" key="1">
    <citation type="submission" date="2016-05" db="EMBL/GenBank/DDBJ databases">
        <title>Comparative analysis of secretome profiles of manganese(II)-oxidizing ascomycete fungi.</title>
        <authorList>
            <consortium name="DOE Joint Genome Institute"/>
            <person name="Zeiner C.A."/>
            <person name="Purvine S.O."/>
            <person name="Zink E.M."/>
            <person name="Wu S."/>
            <person name="Pasa-Tolic L."/>
            <person name="Chaput D.L."/>
            <person name="Haridas S."/>
            <person name="Grigoriev I.V."/>
            <person name="Santelli C.M."/>
            <person name="Hansel C.M."/>
        </authorList>
    </citation>
    <scope>NUCLEOTIDE SEQUENCE [LARGE SCALE GENOMIC DNA]</scope>
    <source>
        <strain evidence="1 2">SRC1lrK2f</strain>
    </source>
</reference>
<dbReference type="KEGG" id="aalt:CC77DRAFT_229495"/>
<dbReference type="Proteomes" id="UP000077248">
    <property type="component" value="Unassembled WGS sequence"/>
</dbReference>